<dbReference type="EMBL" id="JACNJH010000070">
    <property type="protein sequence ID" value="MBC8360155.1"/>
    <property type="molecule type" value="Genomic_DNA"/>
</dbReference>
<dbReference type="Proteomes" id="UP000603434">
    <property type="component" value="Unassembled WGS sequence"/>
</dbReference>
<sequence>MKKKLKPGDPCPSCSHGMGWPLLESSGRAEPEDLRCPVCDKLFDSRPGLAKKSQDAPGGKFHGGYDPKKPGGGRGRP</sequence>
<evidence type="ECO:0000256" key="1">
    <source>
        <dbReference type="SAM" id="MobiDB-lite"/>
    </source>
</evidence>
<gene>
    <name evidence="2" type="ORF">H8E23_01990</name>
</gene>
<feature type="region of interest" description="Disordered" evidence="1">
    <location>
        <begin position="46"/>
        <end position="77"/>
    </location>
</feature>
<name>A0A8J6TG79_9BACT</name>
<feature type="region of interest" description="Disordered" evidence="1">
    <location>
        <begin position="1"/>
        <end position="30"/>
    </location>
</feature>
<evidence type="ECO:0000313" key="2">
    <source>
        <dbReference type="EMBL" id="MBC8360155.1"/>
    </source>
</evidence>
<evidence type="ECO:0000313" key="3">
    <source>
        <dbReference type="Proteomes" id="UP000603434"/>
    </source>
</evidence>
<proteinExistence type="predicted"/>
<accession>A0A8J6TG79</accession>
<comment type="caution">
    <text evidence="2">The sequence shown here is derived from an EMBL/GenBank/DDBJ whole genome shotgun (WGS) entry which is preliminary data.</text>
</comment>
<dbReference type="AlphaFoldDB" id="A0A8J6TG79"/>
<protein>
    <submittedName>
        <fullName evidence="2">Uncharacterized protein</fullName>
    </submittedName>
</protein>
<reference evidence="2 3" key="1">
    <citation type="submission" date="2020-08" db="EMBL/GenBank/DDBJ databases">
        <title>Bridging the membrane lipid divide: bacteria of the FCB group superphylum have the potential to synthesize archaeal ether lipids.</title>
        <authorList>
            <person name="Villanueva L."/>
            <person name="Von Meijenfeldt F.A.B."/>
            <person name="Westbye A.B."/>
            <person name="Yadav S."/>
            <person name="Hopmans E.C."/>
            <person name="Dutilh B.E."/>
            <person name="Sinninghe Damste J.S."/>
        </authorList>
    </citation>
    <scope>NUCLEOTIDE SEQUENCE [LARGE SCALE GENOMIC DNA]</scope>
    <source>
        <strain evidence="2">NIOZ-UU30</strain>
    </source>
</reference>
<organism evidence="2 3">
    <name type="scientific">Candidatus Desulfatibia profunda</name>
    <dbReference type="NCBI Taxonomy" id="2841695"/>
    <lineage>
        <taxon>Bacteria</taxon>
        <taxon>Pseudomonadati</taxon>
        <taxon>Thermodesulfobacteriota</taxon>
        <taxon>Desulfobacteria</taxon>
        <taxon>Desulfobacterales</taxon>
        <taxon>Desulfobacterales incertae sedis</taxon>
        <taxon>Candidatus Desulfatibia</taxon>
    </lineage>
</organism>